<dbReference type="Proteomes" id="UP000679126">
    <property type="component" value="Unassembled WGS sequence"/>
</dbReference>
<dbReference type="InterPro" id="IPR052036">
    <property type="entry name" value="Hydrolase/PRTase-associated"/>
</dbReference>
<dbReference type="PANTHER" id="PTHR31299:SF0">
    <property type="entry name" value="ESTERASE, PUTATIVE (AFU_ORTHOLOGUE AFUA_1G05850)-RELATED"/>
    <property type="match status" value="1"/>
</dbReference>
<evidence type="ECO:0000256" key="1">
    <source>
        <dbReference type="SAM" id="SignalP"/>
    </source>
</evidence>
<dbReference type="Gene3D" id="1.20.1440.30">
    <property type="entry name" value="Biosynthetic Protein domain"/>
    <property type="match status" value="1"/>
</dbReference>
<dbReference type="CDD" id="cd14728">
    <property type="entry name" value="Ere-like"/>
    <property type="match status" value="1"/>
</dbReference>
<proteinExistence type="predicted"/>
<comment type="caution">
    <text evidence="2">The sequence shown here is derived from an EMBL/GenBank/DDBJ whole genome shotgun (WGS) entry which is preliminary data.</text>
</comment>
<dbReference type="InterPro" id="IPR007815">
    <property type="entry name" value="Emycin_Estase"/>
</dbReference>
<evidence type="ECO:0000313" key="2">
    <source>
        <dbReference type="EMBL" id="MBO9154853.1"/>
    </source>
</evidence>
<dbReference type="Gene3D" id="3.30.1870.10">
    <property type="entry name" value="EreA-like, domain 2"/>
    <property type="match status" value="1"/>
</dbReference>
<dbReference type="SUPFAM" id="SSF159501">
    <property type="entry name" value="EreA/ChaN-like"/>
    <property type="match status" value="1"/>
</dbReference>
<reference evidence="3" key="1">
    <citation type="submission" date="2021-03" db="EMBL/GenBank/DDBJ databases">
        <title>Assistant Professor.</title>
        <authorList>
            <person name="Huq M.A."/>
        </authorList>
    </citation>
    <scope>NUCLEOTIDE SEQUENCE [LARGE SCALE GENOMIC DNA]</scope>
    <source>
        <strain evidence="3">MAH-28</strain>
    </source>
</reference>
<gene>
    <name evidence="2" type="ORF">J7I43_21675</name>
</gene>
<dbReference type="PANTHER" id="PTHR31299">
    <property type="entry name" value="ESTERASE, PUTATIVE (AFU_ORTHOLOGUE AFUA_1G05850)-RELATED"/>
    <property type="match status" value="1"/>
</dbReference>
<keyword evidence="3" id="KW-1185">Reference proteome</keyword>
<dbReference type="Gene3D" id="3.40.1660.10">
    <property type="entry name" value="EreA-like (biosynthetic domain)"/>
    <property type="match status" value="1"/>
</dbReference>
<evidence type="ECO:0000313" key="3">
    <source>
        <dbReference type="Proteomes" id="UP000679126"/>
    </source>
</evidence>
<protein>
    <submittedName>
        <fullName evidence="2">Erythromycin esterase family protein</fullName>
    </submittedName>
</protein>
<dbReference type="EMBL" id="JAGHKP010000004">
    <property type="protein sequence ID" value="MBO9154853.1"/>
    <property type="molecule type" value="Genomic_DNA"/>
</dbReference>
<feature type="chain" id="PRO_5047172383" evidence="1">
    <location>
        <begin position="22"/>
        <end position="427"/>
    </location>
</feature>
<feature type="signal peptide" evidence="1">
    <location>
        <begin position="1"/>
        <end position="21"/>
    </location>
</feature>
<sequence length="427" mass="47598">MKRHFLPLTALLCLLFSTSIAQQTAPVHAVTGLSGAPAASASNAKPARVSRHFIPLTTTTPGDTFEDLAPLKAGLANVHILGAGEGTHGTHEFFDFKHRLFRFLVEEMGYTVFAIEDGGYGAALIQQYITTGEGDPKAILQKEFHDVFQVQELLGLIEWMRGYNAAHGNRLTFAGFDCQQLDAFVRGIRETTDRYGFDGFLPLTGYTAPENDTAWQAYFETRTIADSIVANMPAKPANIPEKEWEQAVWYLHNVHAGLRQFTATENWLRAINIRDSMMAVNVERIATMHPGEKIMLWAHNGHVGKWHGAMKKYQTLGGHLKKYYGDRYQNLGFTTGSGLYRARSEKDNVMRSDHPLVAPVPGSIELRLHQTGLPLLCFSTHHLPLKGKLRMIGSIAATQQFITKRLKLNGLFDWMVYADQTSAARGL</sequence>
<dbReference type="RefSeq" id="WP_209147966.1">
    <property type="nucleotide sequence ID" value="NZ_JAGHKP010000004.1"/>
</dbReference>
<keyword evidence="1" id="KW-0732">Signal</keyword>
<dbReference type="Pfam" id="PF05139">
    <property type="entry name" value="Erythro_esteras"/>
    <property type="match status" value="1"/>
</dbReference>
<organism evidence="2 3">
    <name type="scientific">Chitinophaga chungangae</name>
    <dbReference type="NCBI Taxonomy" id="2821488"/>
    <lineage>
        <taxon>Bacteria</taxon>
        <taxon>Pseudomonadati</taxon>
        <taxon>Bacteroidota</taxon>
        <taxon>Chitinophagia</taxon>
        <taxon>Chitinophagales</taxon>
        <taxon>Chitinophagaceae</taxon>
        <taxon>Chitinophaga</taxon>
    </lineage>
</organism>
<accession>A0ABS3YKN7</accession>
<name>A0ABS3YKN7_9BACT</name>